<dbReference type="AlphaFoldDB" id="A0A516R214"/>
<dbReference type="RefSeq" id="WP_144001267.1">
    <property type="nucleotide sequence ID" value="NZ_CP040916.1"/>
</dbReference>
<reference evidence="1 2" key="1">
    <citation type="journal article" date="2019" name="J. Ind. Microbiol. Biotechnol.">
        <title>The complete genomic sequence of Streptomyces spectabilis NRRL-2792 and identification of secondary metabolite biosynthetic gene clusters.</title>
        <authorList>
            <person name="Sinha A."/>
            <person name="Phillips-Salemka S."/>
            <person name="Niraula T.A."/>
            <person name="Short K.A."/>
            <person name="Niraula N.P."/>
        </authorList>
    </citation>
    <scope>NUCLEOTIDE SEQUENCE [LARGE SCALE GENOMIC DNA]</scope>
    <source>
        <strain evidence="1 2">NRRL 2792</strain>
    </source>
</reference>
<organism evidence="1 2">
    <name type="scientific">Streptomyces spectabilis</name>
    <dbReference type="NCBI Taxonomy" id="68270"/>
    <lineage>
        <taxon>Bacteria</taxon>
        <taxon>Bacillati</taxon>
        <taxon>Actinomycetota</taxon>
        <taxon>Actinomycetes</taxon>
        <taxon>Kitasatosporales</taxon>
        <taxon>Streptomycetaceae</taxon>
        <taxon>Streptomyces</taxon>
    </lineage>
</organism>
<proteinExistence type="predicted"/>
<name>A0A516R214_STRST</name>
<accession>A0A516R214</accession>
<dbReference type="Proteomes" id="UP000316806">
    <property type="component" value="Chromosome"/>
</dbReference>
<dbReference type="EMBL" id="CP040916">
    <property type="protein sequence ID" value="QDQ09691.1"/>
    <property type="molecule type" value="Genomic_DNA"/>
</dbReference>
<gene>
    <name evidence="1" type="ORF">FH965_03225</name>
</gene>
<protein>
    <submittedName>
        <fullName evidence="1">Uncharacterized protein</fullName>
    </submittedName>
</protein>
<evidence type="ECO:0000313" key="2">
    <source>
        <dbReference type="Proteomes" id="UP000316806"/>
    </source>
</evidence>
<sequence length="84" mass="8678">MRTFLRLFLLGATRVLLIAFLLGGLTVVAGQTAALALGDRDLMELFGTDVTEVVCVVAGGAGICSFLHSYVREGGPAHDGDAVA</sequence>
<evidence type="ECO:0000313" key="1">
    <source>
        <dbReference type="EMBL" id="QDQ09691.1"/>
    </source>
</evidence>